<keyword evidence="5" id="KW-0378">Hydrolase</keyword>
<keyword evidence="6" id="KW-0460">Magnesium</keyword>
<comment type="catalytic activity">
    <reaction evidence="8">
        <text>O-phospho-L-serine + H2O = L-serine + phosphate</text>
        <dbReference type="Rhea" id="RHEA:21208"/>
        <dbReference type="ChEBI" id="CHEBI:15377"/>
        <dbReference type="ChEBI" id="CHEBI:33384"/>
        <dbReference type="ChEBI" id="CHEBI:43474"/>
        <dbReference type="ChEBI" id="CHEBI:57524"/>
        <dbReference type="EC" id="3.1.3.3"/>
    </reaction>
</comment>
<dbReference type="PANTHER" id="PTHR43344:SF2">
    <property type="entry name" value="PHOSPHOSERINE PHOSPHATASE"/>
    <property type="match status" value="1"/>
</dbReference>
<dbReference type="Proteomes" id="UP000315400">
    <property type="component" value="Unassembled WGS sequence"/>
</dbReference>
<keyword evidence="7" id="KW-0718">Serine biosynthesis</keyword>
<dbReference type="Gene3D" id="3.90.1470.10">
    <property type="entry name" value="thrh gene product, domain 2"/>
    <property type="match status" value="1"/>
</dbReference>
<dbReference type="InterPro" id="IPR050582">
    <property type="entry name" value="HAD-like_SerB"/>
</dbReference>
<name>A0A540VUY9_9GAMM</name>
<dbReference type="EC" id="3.1.3.3" evidence="2"/>
<evidence type="ECO:0000256" key="8">
    <source>
        <dbReference type="ARBA" id="ARBA00048138"/>
    </source>
</evidence>
<evidence type="ECO:0000256" key="6">
    <source>
        <dbReference type="ARBA" id="ARBA00022842"/>
    </source>
</evidence>
<dbReference type="GO" id="GO:0016740">
    <property type="term" value="F:transferase activity"/>
    <property type="evidence" value="ECO:0007669"/>
    <property type="project" value="UniProtKB-KW"/>
</dbReference>
<proteinExistence type="predicted"/>
<keyword evidence="13" id="KW-0808">Transferase</keyword>
<dbReference type="GO" id="GO:0000287">
    <property type="term" value="F:magnesium ion binding"/>
    <property type="evidence" value="ECO:0007669"/>
    <property type="project" value="TreeGrafter"/>
</dbReference>
<sequence>MSATLQPGTYHVNIICLDLEGVLVPEIWIDFAERTGIEALRATTRDIADYDELMRMRLAELERHGLGLPDIEAVIAGMAPLPGAASFLANLRSHYQVVILSDTFYEFARPLMRQLAWPTLFCHTLQTQGDGRITGYQLRMGDHKRAAVEAFRQLRFRTVAAGDSYNDTAMLAAADHGILFNAPDQVVTDFPHFPVVRDYEALSSSIASALESV</sequence>
<feature type="active site" description="Nucleophile" evidence="10">
    <location>
        <position position="18"/>
    </location>
</feature>
<dbReference type="Pfam" id="PF00702">
    <property type="entry name" value="Hydrolase"/>
    <property type="match status" value="1"/>
</dbReference>
<feature type="binding site" evidence="12">
    <location>
        <position position="20"/>
    </location>
    <ligand>
        <name>Mg(2+)</name>
        <dbReference type="ChEBI" id="CHEBI:18420"/>
    </ligand>
</feature>
<dbReference type="Gene3D" id="3.40.50.1000">
    <property type="entry name" value="HAD superfamily/HAD-like"/>
    <property type="match status" value="1"/>
</dbReference>
<evidence type="ECO:0000256" key="2">
    <source>
        <dbReference type="ARBA" id="ARBA00012640"/>
    </source>
</evidence>
<protein>
    <recommendedName>
        <fullName evidence="2">phosphoserine phosphatase</fullName>
        <ecNumber evidence="2">3.1.3.3</ecNumber>
    </recommendedName>
</protein>
<evidence type="ECO:0000256" key="9">
    <source>
        <dbReference type="ARBA" id="ARBA00048523"/>
    </source>
</evidence>
<evidence type="ECO:0000256" key="10">
    <source>
        <dbReference type="PIRSR" id="PIRSR611863-1"/>
    </source>
</evidence>
<dbReference type="SUPFAM" id="SSF56784">
    <property type="entry name" value="HAD-like"/>
    <property type="match status" value="1"/>
</dbReference>
<feature type="binding site" evidence="12">
    <location>
        <position position="18"/>
    </location>
    <ligand>
        <name>Mg(2+)</name>
        <dbReference type="ChEBI" id="CHEBI:18420"/>
    </ligand>
</feature>
<keyword evidence="3" id="KW-0028">Amino-acid biosynthesis</keyword>
<feature type="binding site" evidence="11">
    <location>
        <position position="57"/>
    </location>
    <ligand>
        <name>substrate</name>
    </ligand>
</feature>
<feature type="binding site" evidence="11">
    <location>
        <begin position="101"/>
        <end position="102"/>
    </location>
    <ligand>
        <name>substrate</name>
    </ligand>
</feature>
<dbReference type="InterPro" id="IPR036412">
    <property type="entry name" value="HAD-like_sf"/>
</dbReference>
<comment type="pathway">
    <text evidence="1">Amino-acid biosynthesis; L-serine biosynthesis; L-serine from 3-phospho-D-glycerate: step 3/3.</text>
</comment>
<dbReference type="STRING" id="1260251.SPISAL_05585"/>
<dbReference type="NCBIfam" id="NF010109">
    <property type="entry name" value="PRK13582.1"/>
    <property type="match status" value="1"/>
</dbReference>
<evidence type="ECO:0000313" key="13">
    <source>
        <dbReference type="EMBL" id="TQF00575.1"/>
    </source>
</evidence>
<gene>
    <name evidence="13" type="primary">thrH</name>
    <name evidence="13" type="ORF">FKY71_02680</name>
</gene>
<evidence type="ECO:0000256" key="1">
    <source>
        <dbReference type="ARBA" id="ARBA00005135"/>
    </source>
</evidence>
<evidence type="ECO:0000256" key="5">
    <source>
        <dbReference type="ARBA" id="ARBA00022801"/>
    </source>
</evidence>
<accession>A0A540VUY9</accession>
<dbReference type="GO" id="GO:0006564">
    <property type="term" value="P:L-serine biosynthetic process"/>
    <property type="evidence" value="ECO:0007669"/>
    <property type="project" value="UniProtKB-KW"/>
</dbReference>
<comment type="catalytic activity">
    <reaction evidence="9">
        <text>O-phospho-D-serine + H2O = D-serine + phosphate</text>
        <dbReference type="Rhea" id="RHEA:24873"/>
        <dbReference type="ChEBI" id="CHEBI:15377"/>
        <dbReference type="ChEBI" id="CHEBI:35247"/>
        <dbReference type="ChEBI" id="CHEBI:43474"/>
        <dbReference type="ChEBI" id="CHEBI:58680"/>
        <dbReference type="EC" id="3.1.3.3"/>
    </reaction>
</comment>
<evidence type="ECO:0000256" key="7">
    <source>
        <dbReference type="ARBA" id="ARBA00023299"/>
    </source>
</evidence>
<comment type="caution">
    <text evidence="13">The sequence shown here is derived from an EMBL/GenBank/DDBJ whole genome shotgun (WGS) entry which is preliminary data.</text>
</comment>
<dbReference type="NCBIfam" id="TIGR02137">
    <property type="entry name" value="HSK-PSP"/>
    <property type="match status" value="1"/>
</dbReference>
<feature type="binding site" evidence="12">
    <location>
        <position position="163"/>
    </location>
    <ligand>
        <name>Mg(2+)</name>
        <dbReference type="ChEBI" id="CHEBI:18420"/>
    </ligand>
</feature>
<feature type="active site" description="Proton donor" evidence="10">
    <location>
        <position position="20"/>
    </location>
</feature>
<evidence type="ECO:0000256" key="3">
    <source>
        <dbReference type="ARBA" id="ARBA00022605"/>
    </source>
</evidence>
<evidence type="ECO:0000256" key="11">
    <source>
        <dbReference type="PIRSR" id="PIRSR611863-2"/>
    </source>
</evidence>
<dbReference type="EMBL" id="VIFK01000009">
    <property type="protein sequence ID" value="TQF00575.1"/>
    <property type="molecule type" value="Genomic_DNA"/>
</dbReference>
<dbReference type="GO" id="GO:0005737">
    <property type="term" value="C:cytoplasm"/>
    <property type="evidence" value="ECO:0007669"/>
    <property type="project" value="TreeGrafter"/>
</dbReference>
<dbReference type="PANTHER" id="PTHR43344">
    <property type="entry name" value="PHOSPHOSERINE PHOSPHATASE"/>
    <property type="match status" value="1"/>
</dbReference>
<feature type="binding site" evidence="11">
    <location>
        <position position="144"/>
    </location>
    <ligand>
        <name>substrate</name>
    </ligand>
</feature>
<feature type="binding site" evidence="11">
    <location>
        <position position="166"/>
    </location>
    <ligand>
        <name>substrate</name>
    </ligand>
</feature>
<dbReference type="InterPro" id="IPR023214">
    <property type="entry name" value="HAD_sf"/>
</dbReference>
<feature type="binding site" evidence="11">
    <location>
        <position position="26"/>
    </location>
    <ligand>
        <name>substrate</name>
    </ligand>
</feature>
<keyword evidence="4" id="KW-0479">Metal-binding</keyword>
<dbReference type="GO" id="GO:0036424">
    <property type="term" value="F:L-phosphoserine phosphatase activity"/>
    <property type="evidence" value="ECO:0007669"/>
    <property type="project" value="TreeGrafter"/>
</dbReference>
<comment type="cofactor">
    <cofactor evidence="12">
        <name>Mg(2+)</name>
        <dbReference type="ChEBI" id="CHEBI:18420"/>
    </cofactor>
    <text evidence="12">Binds 1 Mg(2+) ion per subunit.</text>
</comment>
<evidence type="ECO:0000313" key="14">
    <source>
        <dbReference type="Proteomes" id="UP000315400"/>
    </source>
</evidence>
<dbReference type="AlphaFoldDB" id="A0A540VUY9"/>
<organism evidence="13 14">
    <name type="scientific">Spiribacter salinus</name>
    <dbReference type="NCBI Taxonomy" id="1335746"/>
    <lineage>
        <taxon>Bacteria</taxon>
        <taxon>Pseudomonadati</taxon>
        <taxon>Pseudomonadota</taxon>
        <taxon>Gammaproteobacteria</taxon>
        <taxon>Chromatiales</taxon>
        <taxon>Ectothiorhodospiraceae</taxon>
        <taxon>Spiribacter</taxon>
    </lineage>
</organism>
<evidence type="ECO:0000256" key="12">
    <source>
        <dbReference type="PIRSR" id="PIRSR611863-3"/>
    </source>
</evidence>
<evidence type="ECO:0000256" key="4">
    <source>
        <dbReference type="ARBA" id="ARBA00022723"/>
    </source>
</evidence>
<dbReference type="InterPro" id="IPR011863">
    <property type="entry name" value="HSK-PSP"/>
</dbReference>
<reference evidence="13 14" key="1">
    <citation type="submission" date="2019-06" db="EMBL/GenBank/DDBJ databases">
        <title>Metagenome assembled Genome of Spiribacter salinus SL48-SHIP from the microbial mat of Salt Lake 48 (Novosibirsk region, Russia).</title>
        <authorList>
            <person name="Shipova A."/>
            <person name="Rozanov A.S."/>
            <person name="Bryanskaya A.V."/>
            <person name="Peltek S.E."/>
        </authorList>
    </citation>
    <scope>NUCLEOTIDE SEQUENCE [LARGE SCALE GENOMIC DNA]</scope>
    <source>
        <strain evidence="13">SL48-SHIP-2</strain>
    </source>
</reference>